<protein>
    <recommendedName>
        <fullName evidence="4">DUF1318 domain-containing protein</fullName>
    </recommendedName>
</protein>
<feature type="chain" id="PRO_5004744729" description="DUF1318 domain-containing protein" evidence="1">
    <location>
        <begin position="39"/>
        <end position="124"/>
    </location>
</feature>
<evidence type="ECO:0000313" key="3">
    <source>
        <dbReference type="Proteomes" id="UP000018217"/>
    </source>
</evidence>
<evidence type="ECO:0000313" key="2">
    <source>
        <dbReference type="EMBL" id="CCG87322.1"/>
    </source>
</evidence>
<gene>
    <name evidence="2" type="primary">ydbL</name>
    <name evidence="2" type="ORF">EPIR_1957</name>
</gene>
<reference evidence="2 3" key="1">
    <citation type="journal article" date="2013" name="Syst. Appl. Microbiol.">
        <title>Phylogenetic position and virulence apparatus of the pear flower necrosis pathogen Erwinia piriflorinigrans CFBP 5888T as assessed by comparative genomics.</title>
        <authorList>
            <person name="Smits T.H."/>
            <person name="Rezzonico F."/>
            <person name="Lopez M.M."/>
            <person name="Blom J."/>
            <person name="Goesmann A."/>
            <person name="Frey J.E."/>
            <person name="Duffy B."/>
        </authorList>
    </citation>
    <scope>NUCLEOTIDE SEQUENCE [LARGE SCALE GENOMIC DNA]</scope>
    <source>
        <strain evidence="3">CFBP5888</strain>
    </source>
</reference>
<dbReference type="InterPro" id="IPR008309">
    <property type="entry name" value="YdbL"/>
</dbReference>
<keyword evidence="3" id="KW-1185">Reference proteome</keyword>
<dbReference type="STRING" id="1161919.EPIR_1957"/>
<feature type="signal peptide" evidence="1">
    <location>
        <begin position="1"/>
        <end position="38"/>
    </location>
</feature>
<dbReference type="Proteomes" id="UP000018217">
    <property type="component" value="Unassembled WGS sequence"/>
</dbReference>
<name>V5Z7K5_9GAMM</name>
<comment type="caution">
    <text evidence="2">The sequence shown here is derived from an EMBL/GenBank/DDBJ whole genome shotgun (WGS) entry which is preliminary data.</text>
</comment>
<keyword evidence="1" id="KW-0732">Signal</keyword>
<evidence type="ECO:0000256" key="1">
    <source>
        <dbReference type="SAM" id="SignalP"/>
    </source>
</evidence>
<accession>V5Z7K5</accession>
<proteinExistence type="predicted"/>
<dbReference type="AlphaFoldDB" id="V5Z7K5"/>
<evidence type="ECO:0008006" key="4">
    <source>
        <dbReference type="Google" id="ProtNLM"/>
    </source>
</evidence>
<sequence length="124" mass="13819">MWKPCSKTTAACFEGIPMKQLYRRLLLCCLLLSPAAMALTLDEARQQGRVGETLSGFIAPIQQDSVTLELVRQINAGRTEQYQLLAQQNNLSAREVANIAGQKLVERAKPGEFVRGINGQWMKK</sequence>
<dbReference type="Pfam" id="PF07027">
    <property type="entry name" value="DUF1318"/>
    <property type="match status" value="1"/>
</dbReference>
<organism evidence="2 3">
    <name type="scientific">Erwinia piriflorinigrans CFBP 5888</name>
    <dbReference type="NCBI Taxonomy" id="1161919"/>
    <lineage>
        <taxon>Bacteria</taxon>
        <taxon>Pseudomonadati</taxon>
        <taxon>Pseudomonadota</taxon>
        <taxon>Gammaproteobacteria</taxon>
        <taxon>Enterobacterales</taxon>
        <taxon>Erwiniaceae</taxon>
        <taxon>Erwinia</taxon>
    </lineage>
</organism>
<dbReference type="EMBL" id="CAHS01000015">
    <property type="protein sequence ID" value="CCG87322.1"/>
    <property type="molecule type" value="Genomic_DNA"/>
</dbReference>